<accession>A0A4C1VQW1</accession>
<evidence type="ECO:0000313" key="2">
    <source>
        <dbReference type="Proteomes" id="UP000299102"/>
    </source>
</evidence>
<protein>
    <submittedName>
        <fullName evidence="1">Uncharacterized protein</fullName>
    </submittedName>
</protein>
<comment type="caution">
    <text evidence="1">The sequence shown here is derived from an EMBL/GenBank/DDBJ whole genome shotgun (WGS) entry which is preliminary data.</text>
</comment>
<organism evidence="1 2">
    <name type="scientific">Eumeta variegata</name>
    <name type="common">Bagworm moth</name>
    <name type="synonym">Eumeta japonica</name>
    <dbReference type="NCBI Taxonomy" id="151549"/>
    <lineage>
        <taxon>Eukaryota</taxon>
        <taxon>Metazoa</taxon>
        <taxon>Ecdysozoa</taxon>
        <taxon>Arthropoda</taxon>
        <taxon>Hexapoda</taxon>
        <taxon>Insecta</taxon>
        <taxon>Pterygota</taxon>
        <taxon>Neoptera</taxon>
        <taxon>Endopterygota</taxon>
        <taxon>Lepidoptera</taxon>
        <taxon>Glossata</taxon>
        <taxon>Ditrysia</taxon>
        <taxon>Tineoidea</taxon>
        <taxon>Psychidae</taxon>
        <taxon>Oiketicinae</taxon>
        <taxon>Eumeta</taxon>
    </lineage>
</organism>
<proteinExistence type="predicted"/>
<reference evidence="1 2" key="1">
    <citation type="journal article" date="2019" name="Commun. Biol.">
        <title>The bagworm genome reveals a unique fibroin gene that provides high tensile strength.</title>
        <authorList>
            <person name="Kono N."/>
            <person name="Nakamura H."/>
            <person name="Ohtoshi R."/>
            <person name="Tomita M."/>
            <person name="Numata K."/>
            <person name="Arakawa K."/>
        </authorList>
    </citation>
    <scope>NUCLEOTIDE SEQUENCE [LARGE SCALE GENOMIC DNA]</scope>
</reference>
<sequence length="82" mass="8875">MYRIEDAHTQRLILMVNGTAGVGGGSALPSPTPLPCPRRPTLIPHHTPNQISVTYLRVGKPPRIHPEPAFLPTLRMCAAQGC</sequence>
<dbReference type="EMBL" id="BGZK01000387">
    <property type="protein sequence ID" value="GBP40772.1"/>
    <property type="molecule type" value="Genomic_DNA"/>
</dbReference>
<keyword evidence="2" id="KW-1185">Reference proteome</keyword>
<gene>
    <name evidence="1" type="ORF">EVAR_26436_1</name>
</gene>
<dbReference type="Proteomes" id="UP000299102">
    <property type="component" value="Unassembled WGS sequence"/>
</dbReference>
<name>A0A4C1VQW1_EUMVA</name>
<dbReference type="AlphaFoldDB" id="A0A4C1VQW1"/>
<evidence type="ECO:0000313" key="1">
    <source>
        <dbReference type="EMBL" id="GBP40772.1"/>
    </source>
</evidence>